<dbReference type="Gene3D" id="1.20.120.1630">
    <property type="match status" value="1"/>
</dbReference>
<proteinExistence type="inferred from homology"/>
<keyword evidence="5" id="KW-0808">Transferase</keyword>
<evidence type="ECO:0000313" key="12">
    <source>
        <dbReference type="EMBL" id="KAK4138333.1"/>
    </source>
</evidence>
<evidence type="ECO:0000256" key="4">
    <source>
        <dbReference type="ARBA" id="ARBA00022603"/>
    </source>
</evidence>
<reference evidence="12" key="1">
    <citation type="journal article" date="2023" name="Mol. Phylogenet. Evol.">
        <title>Genome-scale phylogeny and comparative genomics of the fungal order Sordariales.</title>
        <authorList>
            <person name="Hensen N."/>
            <person name="Bonometti L."/>
            <person name="Westerberg I."/>
            <person name="Brannstrom I.O."/>
            <person name="Guillou S."/>
            <person name="Cros-Aarteil S."/>
            <person name="Calhoun S."/>
            <person name="Haridas S."/>
            <person name="Kuo A."/>
            <person name="Mondo S."/>
            <person name="Pangilinan J."/>
            <person name="Riley R."/>
            <person name="LaButti K."/>
            <person name="Andreopoulos B."/>
            <person name="Lipzen A."/>
            <person name="Chen C."/>
            <person name="Yan M."/>
            <person name="Daum C."/>
            <person name="Ng V."/>
            <person name="Clum A."/>
            <person name="Steindorff A."/>
            <person name="Ohm R.A."/>
            <person name="Martin F."/>
            <person name="Silar P."/>
            <person name="Natvig D.O."/>
            <person name="Lalanne C."/>
            <person name="Gautier V."/>
            <person name="Ament-Velasquez S.L."/>
            <person name="Kruys A."/>
            <person name="Hutchinson M.I."/>
            <person name="Powell A.J."/>
            <person name="Barry K."/>
            <person name="Miller A.N."/>
            <person name="Grigoriev I.V."/>
            <person name="Debuchy R."/>
            <person name="Gladieux P."/>
            <person name="Hiltunen Thoren M."/>
            <person name="Johannesson H."/>
        </authorList>
    </citation>
    <scope>NUCLEOTIDE SEQUENCE</scope>
    <source>
        <strain evidence="12">CBS 123565</strain>
    </source>
</reference>
<feature type="transmembrane region" description="Helical" evidence="10">
    <location>
        <begin position="104"/>
        <end position="123"/>
    </location>
</feature>
<feature type="transmembrane region" description="Helical" evidence="10">
    <location>
        <begin position="79"/>
        <end position="98"/>
    </location>
</feature>
<dbReference type="GO" id="GO:0005789">
    <property type="term" value="C:endoplasmic reticulum membrane"/>
    <property type="evidence" value="ECO:0007669"/>
    <property type="project" value="UniProtKB-SubCell"/>
</dbReference>
<dbReference type="InterPro" id="IPR025770">
    <property type="entry name" value="PPMT_MeTrfase"/>
</dbReference>
<feature type="region of interest" description="Disordered" evidence="11">
    <location>
        <begin position="30"/>
        <end position="62"/>
    </location>
</feature>
<evidence type="ECO:0000256" key="3">
    <source>
        <dbReference type="ARBA" id="ARBA00012151"/>
    </source>
</evidence>
<reference evidence="12" key="2">
    <citation type="submission" date="2023-05" db="EMBL/GenBank/DDBJ databases">
        <authorList>
            <consortium name="Lawrence Berkeley National Laboratory"/>
            <person name="Steindorff A."/>
            <person name="Hensen N."/>
            <person name="Bonometti L."/>
            <person name="Westerberg I."/>
            <person name="Brannstrom I.O."/>
            <person name="Guillou S."/>
            <person name="Cros-Aarteil S."/>
            <person name="Calhoun S."/>
            <person name="Haridas S."/>
            <person name="Kuo A."/>
            <person name="Mondo S."/>
            <person name="Pangilinan J."/>
            <person name="Riley R."/>
            <person name="Labutti K."/>
            <person name="Andreopoulos B."/>
            <person name="Lipzen A."/>
            <person name="Chen C."/>
            <person name="Yanf M."/>
            <person name="Daum C."/>
            <person name="Ng V."/>
            <person name="Clum A."/>
            <person name="Ohm R."/>
            <person name="Martin F."/>
            <person name="Silar P."/>
            <person name="Natvig D."/>
            <person name="Lalanne C."/>
            <person name="Gautier V."/>
            <person name="Ament-Velasquez S.L."/>
            <person name="Kruys A."/>
            <person name="Hutchinson M.I."/>
            <person name="Powell A.J."/>
            <person name="Barry K."/>
            <person name="Miller A.N."/>
            <person name="Grigoriev I.V."/>
            <person name="Debuchy R."/>
            <person name="Gladieux P."/>
            <person name="Thoren M.H."/>
            <person name="Johannesson H."/>
        </authorList>
    </citation>
    <scope>NUCLEOTIDE SEQUENCE</scope>
    <source>
        <strain evidence="12">CBS 123565</strain>
    </source>
</reference>
<accession>A0AAN6USD6</accession>
<dbReference type="GO" id="GO:0004671">
    <property type="term" value="F:protein C-terminal S-isoprenylcysteine carboxyl O-methyltransferase activity"/>
    <property type="evidence" value="ECO:0007669"/>
    <property type="project" value="UniProtKB-EC"/>
</dbReference>
<dbReference type="PANTHER" id="PTHR12714">
    <property type="entry name" value="PROTEIN-S ISOPRENYLCYSTEINE O-METHYLTRANSFERASE"/>
    <property type="match status" value="1"/>
</dbReference>
<comment type="catalytic activity">
    <reaction evidence="10">
        <text>[protein]-C-terminal S-[(2E,6E)-farnesyl]-L-cysteine + S-adenosyl-L-methionine = [protein]-C-terminal S-[(2E,6E)-farnesyl]-L-cysteine methyl ester + S-adenosyl-L-homocysteine</text>
        <dbReference type="Rhea" id="RHEA:21672"/>
        <dbReference type="Rhea" id="RHEA-COMP:12125"/>
        <dbReference type="Rhea" id="RHEA-COMP:12126"/>
        <dbReference type="ChEBI" id="CHEBI:57856"/>
        <dbReference type="ChEBI" id="CHEBI:59789"/>
        <dbReference type="ChEBI" id="CHEBI:90510"/>
        <dbReference type="ChEBI" id="CHEBI:90511"/>
        <dbReference type="EC" id="2.1.1.100"/>
    </reaction>
</comment>
<evidence type="ECO:0000256" key="7">
    <source>
        <dbReference type="ARBA" id="ARBA00022692"/>
    </source>
</evidence>
<evidence type="ECO:0000256" key="2">
    <source>
        <dbReference type="ARBA" id="ARBA00009140"/>
    </source>
</evidence>
<keyword evidence="13" id="KW-1185">Reference proteome</keyword>
<dbReference type="AlphaFoldDB" id="A0AAN6USD6"/>
<evidence type="ECO:0000256" key="1">
    <source>
        <dbReference type="ARBA" id="ARBA00004141"/>
    </source>
</evidence>
<comment type="subcellular location">
    <subcellularLocation>
        <location evidence="10">Endoplasmic reticulum membrane</location>
        <topology evidence="10">Multi-pass membrane protein</topology>
    </subcellularLocation>
    <subcellularLocation>
        <location evidence="1">Membrane</location>
        <topology evidence="1">Multi-pass membrane protein</topology>
    </subcellularLocation>
</comment>
<keyword evidence="6 10" id="KW-0949">S-adenosyl-L-methionine</keyword>
<evidence type="ECO:0000256" key="11">
    <source>
        <dbReference type="SAM" id="MobiDB-lite"/>
    </source>
</evidence>
<comment type="similarity">
    <text evidence="2 10">Belongs to the class VI-like SAM-binding methyltransferase superfamily. Isoprenylcysteine carboxyl methyltransferase family.</text>
</comment>
<dbReference type="EC" id="2.1.1.100" evidence="3 10"/>
<evidence type="ECO:0000256" key="9">
    <source>
        <dbReference type="ARBA" id="ARBA00023136"/>
    </source>
</evidence>
<evidence type="ECO:0000256" key="6">
    <source>
        <dbReference type="ARBA" id="ARBA00022691"/>
    </source>
</evidence>
<evidence type="ECO:0000313" key="13">
    <source>
        <dbReference type="Proteomes" id="UP001304895"/>
    </source>
</evidence>
<dbReference type="PROSITE" id="PS51564">
    <property type="entry name" value="SAM_ICMT"/>
    <property type="match status" value="1"/>
</dbReference>
<dbReference type="Pfam" id="PF04140">
    <property type="entry name" value="ICMT"/>
    <property type="match status" value="1"/>
</dbReference>
<keyword evidence="9 10" id="KW-0472">Membrane</keyword>
<feature type="transmembrane region" description="Helical" evidence="10">
    <location>
        <begin position="177"/>
        <end position="195"/>
    </location>
</feature>
<protein>
    <recommendedName>
        <fullName evidence="3 10">Protein-S-isoprenylcysteine O-methyltransferase</fullName>
        <ecNumber evidence="3 10">2.1.1.100</ecNumber>
    </recommendedName>
</protein>
<keyword evidence="10" id="KW-0256">Endoplasmic reticulum</keyword>
<evidence type="ECO:0000256" key="8">
    <source>
        <dbReference type="ARBA" id="ARBA00022989"/>
    </source>
</evidence>
<keyword evidence="4 10" id="KW-0489">Methyltransferase</keyword>
<keyword evidence="8 10" id="KW-1133">Transmembrane helix</keyword>
<evidence type="ECO:0000256" key="10">
    <source>
        <dbReference type="RuleBase" id="RU362022"/>
    </source>
</evidence>
<feature type="transmembrane region" description="Helical" evidence="10">
    <location>
        <begin position="144"/>
        <end position="165"/>
    </location>
</feature>
<dbReference type="GO" id="GO:0032259">
    <property type="term" value="P:methylation"/>
    <property type="evidence" value="ECO:0007669"/>
    <property type="project" value="UniProtKB-KW"/>
</dbReference>
<gene>
    <name evidence="12" type="ORF">BT67DRAFT_453020</name>
</gene>
<dbReference type="EMBL" id="MU853401">
    <property type="protein sequence ID" value="KAK4138333.1"/>
    <property type="molecule type" value="Genomic_DNA"/>
</dbReference>
<organism evidence="12 13">
    <name type="scientific">Trichocladium antarcticum</name>
    <dbReference type="NCBI Taxonomy" id="1450529"/>
    <lineage>
        <taxon>Eukaryota</taxon>
        <taxon>Fungi</taxon>
        <taxon>Dikarya</taxon>
        <taxon>Ascomycota</taxon>
        <taxon>Pezizomycotina</taxon>
        <taxon>Sordariomycetes</taxon>
        <taxon>Sordariomycetidae</taxon>
        <taxon>Sordariales</taxon>
        <taxon>Chaetomiaceae</taxon>
        <taxon>Trichocladium</taxon>
    </lineage>
</organism>
<name>A0AAN6USD6_9PEZI</name>
<sequence>MAAPSSQPSLPRSPLALCIPTNCLPGLNTAASESSPLANPRARLSPATSSSPRPRPRPPADYLYHPHQPKSLAGIATRAFALGSAFALGVAGTLALVLHTPSPLWRLPFFAAALALFHFLEFWTTAAYNTRAAETSSFLLTSNWPGYAIAHTFASLECLASTLLWPGATWLPFPGARAVLGVALVAVGQAVRTVAMVRAGRSFNHLVQHRRNSGHVLVTGGIYGWLRHPSYFGFFWWALGTQLAMGNAASLVGFAVVMWQFFSGRIRREEESLVRFFGAEYVEYRRRVGTLIPFVP</sequence>
<dbReference type="Proteomes" id="UP001304895">
    <property type="component" value="Unassembled WGS sequence"/>
</dbReference>
<dbReference type="PANTHER" id="PTHR12714:SF9">
    <property type="entry name" value="PROTEIN-S-ISOPRENYLCYSTEINE O-METHYLTRANSFERASE"/>
    <property type="match status" value="1"/>
</dbReference>
<feature type="transmembrane region" description="Helical" evidence="10">
    <location>
        <begin position="243"/>
        <end position="262"/>
    </location>
</feature>
<keyword evidence="7 10" id="KW-0812">Transmembrane</keyword>
<dbReference type="InterPro" id="IPR007269">
    <property type="entry name" value="ICMT_MeTrfase"/>
</dbReference>
<feature type="compositionally biased region" description="Low complexity" evidence="11">
    <location>
        <begin position="40"/>
        <end position="52"/>
    </location>
</feature>
<comment type="caution">
    <text evidence="12">The sequence shown here is derived from an EMBL/GenBank/DDBJ whole genome shotgun (WGS) entry which is preliminary data.</text>
</comment>
<evidence type="ECO:0000256" key="5">
    <source>
        <dbReference type="ARBA" id="ARBA00022679"/>
    </source>
</evidence>